<evidence type="ECO:0000313" key="1">
    <source>
        <dbReference type="EMBL" id="BAC86831.1"/>
    </source>
</evidence>
<proteinExistence type="evidence at transcript level"/>
<reference evidence="1" key="1">
    <citation type="submission" date="2003-07" db="EMBL/GenBank/DDBJ databases">
        <title>NEDO human cDNA sequencing project.</title>
        <authorList>
            <person name="Kawakami B."/>
            <person name="Sugiyama A."/>
            <person name="Takemoto M."/>
            <person name="Sugiyama T."/>
            <person name="Irie R."/>
            <person name="Otsuki T."/>
            <person name="Sato H."/>
            <person name="Ota T."/>
            <person name="Wakamatsu A."/>
            <person name="Ishii S."/>
            <person name="Yamamoto J."/>
            <person name="Isono Y."/>
            <person name="Kawai-Hio Y."/>
            <person name="Saito K."/>
            <person name="Nishikawa T."/>
            <person name="Kimura K."/>
            <person name="Yamashita H."/>
            <person name="Matsuo K."/>
            <person name="Nakamura Y."/>
            <person name="Sekine M."/>
            <person name="Kikuchi H."/>
            <person name="Kanda K."/>
            <person name="Wagatsuma M."/>
            <person name="Murakawa K."/>
            <person name="Kanehori K."/>
            <person name="Takahashi-Fujii A."/>
            <person name="Oshima A."/>
            <person name="Suzuki Y."/>
            <person name="Sugano S."/>
            <person name="Nagahari K."/>
            <person name="Masuho Y."/>
            <person name="Nagai K."/>
            <person name="Isogai T."/>
        </authorList>
    </citation>
    <scope>NUCLEOTIDE SEQUENCE</scope>
    <source>
        <tissue evidence="1">Brain</tissue>
    </source>
</reference>
<dbReference type="AlphaFoldDB" id="Q6ZSW5"/>
<sequence>MSSHLLLTALTDRWVPPATLGVLHQAPGSASLLVRPVLLCYGARAGTGPATPTGMLTPPLAQSLQEHRSLRASGAFFFQIWLASPNPLNPSPDHMQLPGRHCSDSIWPFGTDPPAAAALAVSKADTYPGLESCGLRSCGLPQPLATVPLHNGNDRMNIMFSESRFLLLSKNVFSYFGTKNARKEPYIWIQTHCFSLSLRDLQHINYKQPEKGELPPAVSSDN</sequence>
<organism evidence="1">
    <name type="scientific">Homo sapiens</name>
    <name type="common">Human</name>
    <dbReference type="NCBI Taxonomy" id="9606"/>
    <lineage>
        <taxon>Eukaryota</taxon>
        <taxon>Metazoa</taxon>
        <taxon>Chordata</taxon>
        <taxon>Craniata</taxon>
        <taxon>Vertebrata</taxon>
        <taxon>Euteleostomi</taxon>
        <taxon>Mammalia</taxon>
        <taxon>Eutheria</taxon>
        <taxon>Euarchontoglires</taxon>
        <taxon>Primates</taxon>
        <taxon>Haplorrhini</taxon>
        <taxon>Catarrhini</taxon>
        <taxon>Hominidae</taxon>
        <taxon>Homo</taxon>
    </lineage>
</organism>
<accession>Q6ZSW5</accession>
<protein>
    <submittedName>
        <fullName evidence="1">cDNA FLJ45162 fis, clone BRAWH3043944</fullName>
    </submittedName>
</protein>
<dbReference type="EMBL" id="AK127105">
    <property type="protein sequence ID" value="BAC86831.1"/>
    <property type="molecule type" value="mRNA"/>
</dbReference>
<name>Q6ZSW5_HUMAN</name>
<dbReference type="PhylomeDB" id="Q6ZSW5"/>